<dbReference type="AlphaFoldDB" id="A0AAN8XZT8"/>
<dbReference type="EMBL" id="JBANQN010000012">
    <property type="protein sequence ID" value="KAK6774370.1"/>
    <property type="molecule type" value="Genomic_DNA"/>
</dbReference>
<evidence type="ECO:0000256" key="2">
    <source>
        <dbReference type="ARBA" id="ARBA00022771"/>
    </source>
</evidence>
<evidence type="ECO:0000256" key="4">
    <source>
        <dbReference type="PROSITE-ProRule" id="PRU00322"/>
    </source>
</evidence>
<evidence type="ECO:0000259" key="5">
    <source>
        <dbReference type="PROSITE" id="PS50199"/>
    </source>
</evidence>
<evidence type="ECO:0000313" key="7">
    <source>
        <dbReference type="Proteomes" id="UP001371456"/>
    </source>
</evidence>
<dbReference type="GO" id="GO:0005737">
    <property type="term" value="C:cytoplasm"/>
    <property type="evidence" value="ECO:0007669"/>
    <property type="project" value="TreeGrafter"/>
</dbReference>
<dbReference type="Gene3D" id="4.10.1060.10">
    <property type="entry name" value="Zinc finger, RanBP2-type"/>
    <property type="match status" value="3"/>
</dbReference>
<dbReference type="PROSITE" id="PS01358">
    <property type="entry name" value="ZF_RANBP2_1"/>
    <property type="match status" value="3"/>
</dbReference>
<organism evidence="6 7">
    <name type="scientific">Solanum bulbocastanum</name>
    <name type="common">Wild potato</name>
    <dbReference type="NCBI Taxonomy" id="147425"/>
    <lineage>
        <taxon>Eukaryota</taxon>
        <taxon>Viridiplantae</taxon>
        <taxon>Streptophyta</taxon>
        <taxon>Embryophyta</taxon>
        <taxon>Tracheophyta</taxon>
        <taxon>Spermatophyta</taxon>
        <taxon>Magnoliopsida</taxon>
        <taxon>eudicotyledons</taxon>
        <taxon>Gunneridae</taxon>
        <taxon>Pentapetalae</taxon>
        <taxon>asterids</taxon>
        <taxon>lamiids</taxon>
        <taxon>Solanales</taxon>
        <taxon>Solanaceae</taxon>
        <taxon>Solanoideae</taxon>
        <taxon>Solaneae</taxon>
        <taxon>Solanum</taxon>
    </lineage>
</organism>
<gene>
    <name evidence="6" type="ORF">RDI58_029609</name>
</gene>
<feature type="domain" description="RanBP2-type" evidence="5">
    <location>
        <begin position="57"/>
        <end position="86"/>
    </location>
</feature>
<evidence type="ECO:0000313" key="6">
    <source>
        <dbReference type="EMBL" id="KAK6774370.1"/>
    </source>
</evidence>
<dbReference type="PANTHER" id="PTHR23111">
    <property type="entry name" value="ZINC FINGER PROTEIN"/>
    <property type="match status" value="1"/>
</dbReference>
<name>A0AAN8XZT8_SOLBU</name>
<dbReference type="SMART" id="SM00547">
    <property type="entry name" value="ZnF_RBZ"/>
    <property type="match status" value="3"/>
</dbReference>
<evidence type="ECO:0000256" key="1">
    <source>
        <dbReference type="ARBA" id="ARBA00022723"/>
    </source>
</evidence>
<feature type="domain" description="RanBP2-type" evidence="5">
    <location>
        <begin position="158"/>
        <end position="189"/>
    </location>
</feature>
<comment type="caution">
    <text evidence="6">The sequence shown here is derived from an EMBL/GenBank/DDBJ whole genome shotgun (WGS) entry which is preliminary data.</text>
</comment>
<dbReference type="Pfam" id="PF00641">
    <property type="entry name" value="Zn_ribbon_RanBP"/>
    <property type="match status" value="2"/>
</dbReference>
<dbReference type="InterPro" id="IPR036443">
    <property type="entry name" value="Znf_RanBP2_sf"/>
</dbReference>
<dbReference type="SUPFAM" id="SSF90209">
    <property type="entry name" value="Ran binding protein zinc finger-like"/>
    <property type="match status" value="3"/>
</dbReference>
<keyword evidence="7" id="KW-1185">Reference proteome</keyword>
<keyword evidence="2 4" id="KW-0863">Zinc-finger</keyword>
<dbReference type="PROSITE" id="PS50199">
    <property type="entry name" value="ZF_RANBP2_2"/>
    <property type="match status" value="3"/>
</dbReference>
<protein>
    <recommendedName>
        <fullName evidence="5">RanBP2-type domain-containing protein</fullName>
    </recommendedName>
</protein>
<proteinExistence type="predicted"/>
<dbReference type="InterPro" id="IPR001876">
    <property type="entry name" value="Znf_RanBP2"/>
</dbReference>
<evidence type="ECO:0000256" key="3">
    <source>
        <dbReference type="ARBA" id="ARBA00022833"/>
    </source>
</evidence>
<sequence>MHYEGIDSLVVIVTVFTLWNLDHFPPERHKPSFQTIASICNVDYTCLYCISRQKMSRDGDWMCAACQHLNFKKRDACQRCSCPKYATPADVAMYGLNKTEVLAGDWYCSGMNCGSHNYASRTSCYRCGALKSDYYGIGAGMMAPTGYGYDSSALPGWKSGDWICSRLGCGMHNYASRAECYKCKTPRDFGGDMRESELY</sequence>
<dbReference type="Proteomes" id="UP001371456">
    <property type="component" value="Unassembled WGS sequence"/>
</dbReference>
<keyword evidence="3" id="KW-0862">Zinc</keyword>
<reference evidence="6 7" key="1">
    <citation type="submission" date="2024-02" db="EMBL/GenBank/DDBJ databases">
        <title>de novo genome assembly of Solanum bulbocastanum strain 11H21.</title>
        <authorList>
            <person name="Hosaka A.J."/>
        </authorList>
    </citation>
    <scope>NUCLEOTIDE SEQUENCE [LARGE SCALE GENOMIC DNA]</scope>
    <source>
        <tissue evidence="6">Young leaves</tissue>
    </source>
</reference>
<dbReference type="PANTHER" id="PTHR23111:SF107">
    <property type="entry name" value="ZINC FINGER RAN-BINDING DOMAIN-CONTAINING PROTEIN 2-LIKE ISOFORM X1"/>
    <property type="match status" value="1"/>
</dbReference>
<dbReference type="GO" id="GO:0003729">
    <property type="term" value="F:mRNA binding"/>
    <property type="evidence" value="ECO:0007669"/>
    <property type="project" value="TreeGrafter"/>
</dbReference>
<keyword evidence="1" id="KW-0479">Metal-binding</keyword>
<dbReference type="GO" id="GO:0008270">
    <property type="term" value="F:zinc ion binding"/>
    <property type="evidence" value="ECO:0007669"/>
    <property type="project" value="UniProtKB-KW"/>
</dbReference>
<accession>A0AAN8XZT8</accession>
<feature type="domain" description="RanBP2-type" evidence="5">
    <location>
        <begin position="102"/>
        <end position="133"/>
    </location>
</feature>